<reference evidence="2" key="1">
    <citation type="submission" date="2012-05" db="EMBL/GenBank/DDBJ databases">
        <authorList>
            <person name="Krishnakumar V."/>
            <person name="Cheung F."/>
            <person name="Xiao Y."/>
            <person name="Chan A."/>
            <person name="Moskal W.A."/>
            <person name="Town C.D."/>
        </authorList>
    </citation>
    <scope>NUCLEOTIDE SEQUENCE</scope>
</reference>
<dbReference type="EMBL" id="BT140121">
    <property type="protein sequence ID" value="AFK39916.1"/>
    <property type="molecule type" value="mRNA"/>
</dbReference>
<evidence type="ECO:0000313" key="2">
    <source>
        <dbReference type="EMBL" id="AFK39916.1"/>
    </source>
</evidence>
<keyword evidence="1" id="KW-0472">Membrane</keyword>
<dbReference type="AlphaFoldDB" id="I3SI24"/>
<feature type="transmembrane region" description="Helical" evidence="1">
    <location>
        <begin position="44"/>
        <end position="66"/>
    </location>
</feature>
<organism evidence="2">
    <name type="scientific">Lotus japonicus</name>
    <name type="common">Lotus corniculatus var. japonicus</name>
    <dbReference type="NCBI Taxonomy" id="34305"/>
    <lineage>
        <taxon>Eukaryota</taxon>
        <taxon>Viridiplantae</taxon>
        <taxon>Streptophyta</taxon>
        <taxon>Embryophyta</taxon>
        <taxon>Tracheophyta</taxon>
        <taxon>Spermatophyta</taxon>
        <taxon>Magnoliopsida</taxon>
        <taxon>eudicotyledons</taxon>
        <taxon>Gunneridae</taxon>
        <taxon>Pentapetalae</taxon>
        <taxon>rosids</taxon>
        <taxon>fabids</taxon>
        <taxon>Fabales</taxon>
        <taxon>Fabaceae</taxon>
        <taxon>Papilionoideae</taxon>
        <taxon>50 kb inversion clade</taxon>
        <taxon>NPAAA clade</taxon>
        <taxon>Hologalegina</taxon>
        <taxon>robinioid clade</taxon>
        <taxon>Loteae</taxon>
        <taxon>Lotus</taxon>
    </lineage>
</organism>
<keyword evidence="1" id="KW-1133">Transmembrane helix</keyword>
<sequence>MIHQVHHPPLLGCLPKLLPALGPNKLVRRVYIFQVNRRNLRPNFLFLLKNVAYVCQLFFWPHIFLWDRLYPTAR</sequence>
<evidence type="ECO:0000256" key="1">
    <source>
        <dbReference type="SAM" id="Phobius"/>
    </source>
</evidence>
<protein>
    <submittedName>
        <fullName evidence="2">Uncharacterized protein</fullName>
    </submittedName>
</protein>
<accession>I3SI24</accession>
<keyword evidence="1" id="KW-0812">Transmembrane</keyword>
<proteinExistence type="evidence at transcript level"/>
<name>I3SI24_LOTJA</name>